<dbReference type="Proteomes" id="UP001279734">
    <property type="component" value="Unassembled WGS sequence"/>
</dbReference>
<keyword evidence="3" id="KW-1185">Reference proteome</keyword>
<organism evidence="2 3">
    <name type="scientific">Nepenthes gracilis</name>
    <name type="common">Slender pitcher plant</name>
    <dbReference type="NCBI Taxonomy" id="150966"/>
    <lineage>
        <taxon>Eukaryota</taxon>
        <taxon>Viridiplantae</taxon>
        <taxon>Streptophyta</taxon>
        <taxon>Embryophyta</taxon>
        <taxon>Tracheophyta</taxon>
        <taxon>Spermatophyta</taxon>
        <taxon>Magnoliopsida</taxon>
        <taxon>eudicotyledons</taxon>
        <taxon>Gunneridae</taxon>
        <taxon>Pentapetalae</taxon>
        <taxon>Caryophyllales</taxon>
        <taxon>Nepenthaceae</taxon>
        <taxon>Nepenthes</taxon>
    </lineage>
</organism>
<sequence>MDALIASVDESSIMVVASGGQPVNTNAVAGELGCCSRVCLFIFVLVTLLIIAVAVLILCLCALLAMLMFGKDVLSLKMVAKKLAECLCFKASDGNTSKFCFGKLQRQLEGLNWITVVNAELRRRFLLPLLMWLVIVVSVPSLERITVLGLLLWKCVTGLIVADVPAPPRGQPVNTNAVAGELGCCSRVCLFIFVLVTLLIIAVAVLILCLCAARHANVWQRRLVTKDETTRRFELDNGSQCRVEAAVLAPVAHVASDRRICPQLGANHRSGIATVEMCYWPYCC</sequence>
<dbReference type="AlphaFoldDB" id="A0AAD3STD4"/>
<name>A0AAD3STD4_NEPGR</name>
<feature type="transmembrane region" description="Helical" evidence="1">
    <location>
        <begin position="125"/>
        <end position="142"/>
    </location>
</feature>
<comment type="caution">
    <text evidence="2">The sequence shown here is derived from an EMBL/GenBank/DDBJ whole genome shotgun (WGS) entry which is preliminary data.</text>
</comment>
<evidence type="ECO:0000313" key="3">
    <source>
        <dbReference type="Proteomes" id="UP001279734"/>
    </source>
</evidence>
<feature type="transmembrane region" description="Helical" evidence="1">
    <location>
        <begin position="40"/>
        <end position="69"/>
    </location>
</feature>
<accession>A0AAD3STD4</accession>
<feature type="transmembrane region" description="Helical" evidence="1">
    <location>
        <begin position="190"/>
        <end position="213"/>
    </location>
</feature>
<keyword evidence="1" id="KW-0472">Membrane</keyword>
<evidence type="ECO:0000313" key="2">
    <source>
        <dbReference type="EMBL" id="GMH16762.1"/>
    </source>
</evidence>
<keyword evidence="1" id="KW-0812">Transmembrane</keyword>
<protein>
    <submittedName>
        <fullName evidence="2">Uncharacterized protein</fullName>
    </submittedName>
</protein>
<dbReference type="EMBL" id="BSYO01000017">
    <property type="protein sequence ID" value="GMH16762.1"/>
    <property type="molecule type" value="Genomic_DNA"/>
</dbReference>
<keyword evidence="1" id="KW-1133">Transmembrane helix</keyword>
<reference evidence="2" key="1">
    <citation type="submission" date="2023-05" db="EMBL/GenBank/DDBJ databases">
        <title>Nepenthes gracilis genome sequencing.</title>
        <authorList>
            <person name="Fukushima K."/>
        </authorList>
    </citation>
    <scope>NUCLEOTIDE SEQUENCE</scope>
    <source>
        <strain evidence="2">SING2019-196</strain>
    </source>
</reference>
<proteinExistence type="predicted"/>
<evidence type="ECO:0000256" key="1">
    <source>
        <dbReference type="SAM" id="Phobius"/>
    </source>
</evidence>
<gene>
    <name evidence="2" type="ORF">Nepgr_018603</name>
</gene>